<accession>A0A916TPG3</accession>
<comment type="caution">
    <text evidence="2">The sequence shown here is derived from an EMBL/GenBank/DDBJ whole genome shotgun (WGS) entry which is preliminary data.</text>
</comment>
<reference evidence="2" key="2">
    <citation type="submission" date="2020-09" db="EMBL/GenBank/DDBJ databases">
        <authorList>
            <person name="Sun Q."/>
            <person name="Zhou Y."/>
        </authorList>
    </citation>
    <scope>NUCLEOTIDE SEQUENCE</scope>
    <source>
        <strain evidence="2">CGMCC 1.15095</strain>
    </source>
</reference>
<dbReference type="Gene3D" id="3.90.190.10">
    <property type="entry name" value="Protein tyrosine phosphatase superfamily"/>
    <property type="match status" value="1"/>
</dbReference>
<gene>
    <name evidence="2" type="ORF">GCM10011494_03800</name>
</gene>
<dbReference type="GO" id="GO:0016787">
    <property type="term" value="F:hydrolase activity"/>
    <property type="evidence" value="ECO:0007669"/>
    <property type="project" value="InterPro"/>
</dbReference>
<name>A0A916TPG3_9SPHN</name>
<dbReference type="Proteomes" id="UP000608154">
    <property type="component" value="Unassembled WGS sequence"/>
</dbReference>
<sequence length="154" mass="16138">MREALPDRRIQTMFRQITDSVYASPQIGTDAIAAAKDLGIVRIINNRPEGEGDDQTPGEEIEAAAKAAGIGYVAIPVTHAGFSEAQVDAMRDALDTAGGPVLAYCRSGTRSTLLWALARAKAGDNPAVIASKAAAAGYDVSPIRQLIDMLAARS</sequence>
<dbReference type="InterPro" id="IPR005939">
    <property type="entry name" value="BLH_phosphatase-like"/>
</dbReference>
<dbReference type="Pfam" id="PF04273">
    <property type="entry name" value="BLH_phosphatase"/>
    <property type="match status" value="1"/>
</dbReference>
<keyword evidence="3" id="KW-1185">Reference proteome</keyword>
<dbReference type="InterPro" id="IPR029021">
    <property type="entry name" value="Prot-tyrosine_phosphatase-like"/>
</dbReference>
<organism evidence="2 3">
    <name type="scientific">Novosphingobium endophyticum</name>
    <dbReference type="NCBI Taxonomy" id="1955250"/>
    <lineage>
        <taxon>Bacteria</taxon>
        <taxon>Pseudomonadati</taxon>
        <taxon>Pseudomonadota</taxon>
        <taxon>Alphaproteobacteria</taxon>
        <taxon>Sphingomonadales</taxon>
        <taxon>Sphingomonadaceae</taxon>
        <taxon>Novosphingobium</taxon>
    </lineage>
</organism>
<evidence type="ECO:0000259" key="1">
    <source>
        <dbReference type="Pfam" id="PF04273"/>
    </source>
</evidence>
<reference evidence="2" key="1">
    <citation type="journal article" date="2014" name="Int. J. Syst. Evol. Microbiol.">
        <title>Complete genome sequence of Corynebacterium casei LMG S-19264T (=DSM 44701T), isolated from a smear-ripened cheese.</title>
        <authorList>
            <consortium name="US DOE Joint Genome Institute (JGI-PGF)"/>
            <person name="Walter F."/>
            <person name="Albersmeier A."/>
            <person name="Kalinowski J."/>
            <person name="Ruckert C."/>
        </authorList>
    </citation>
    <scope>NUCLEOTIDE SEQUENCE</scope>
    <source>
        <strain evidence="2">CGMCC 1.15095</strain>
    </source>
</reference>
<dbReference type="NCBIfam" id="TIGR01244">
    <property type="entry name" value="TIGR01244 family sulfur transferase"/>
    <property type="match status" value="1"/>
</dbReference>
<dbReference type="SUPFAM" id="SSF52799">
    <property type="entry name" value="(Phosphotyrosine protein) phosphatases II"/>
    <property type="match status" value="1"/>
</dbReference>
<dbReference type="AlphaFoldDB" id="A0A916TPG3"/>
<proteinExistence type="predicted"/>
<evidence type="ECO:0000313" key="3">
    <source>
        <dbReference type="Proteomes" id="UP000608154"/>
    </source>
</evidence>
<protein>
    <submittedName>
        <fullName evidence="2">TIGR01244 family protein</fullName>
    </submittedName>
</protein>
<dbReference type="EMBL" id="BMHK01000002">
    <property type="protein sequence ID" value="GGB88744.1"/>
    <property type="molecule type" value="Genomic_DNA"/>
</dbReference>
<feature type="domain" description="Beta-lactamase hydrolase-like protein phosphatase-like" evidence="1">
    <location>
        <begin position="14"/>
        <end position="121"/>
    </location>
</feature>
<evidence type="ECO:0000313" key="2">
    <source>
        <dbReference type="EMBL" id="GGB88744.1"/>
    </source>
</evidence>